<dbReference type="EMBL" id="JAWJWE010000004">
    <property type="protein sequence ID" value="KAK6636668.1"/>
    <property type="molecule type" value="Genomic_DNA"/>
</dbReference>
<dbReference type="PANTHER" id="PTHR22455:SF10">
    <property type="entry name" value="CILIA- AND FLAGELLA-ASSOCIATED PROTEIN 91"/>
    <property type="match status" value="1"/>
</dbReference>
<gene>
    <name evidence="10" type="ORF">RUM43_010330</name>
</gene>
<dbReference type="PANTHER" id="PTHR22455">
    <property type="entry name" value="CILIA- AND FLAGELLA-ASSOCIATED PROTEIN 91"/>
    <property type="match status" value="1"/>
</dbReference>
<evidence type="ECO:0000256" key="5">
    <source>
        <dbReference type="ARBA" id="ARBA00029468"/>
    </source>
</evidence>
<keyword evidence="2" id="KW-0963">Cytoplasm</keyword>
<evidence type="ECO:0000256" key="2">
    <source>
        <dbReference type="ARBA" id="ARBA00022490"/>
    </source>
</evidence>
<evidence type="ECO:0000256" key="8">
    <source>
        <dbReference type="SAM" id="MobiDB-lite"/>
    </source>
</evidence>
<keyword evidence="7" id="KW-0175">Coiled coil</keyword>
<evidence type="ECO:0000256" key="4">
    <source>
        <dbReference type="ARBA" id="ARBA00023273"/>
    </source>
</evidence>
<reference evidence="10 11" key="1">
    <citation type="submission" date="2023-10" db="EMBL/GenBank/DDBJ databases">
        <title>Genomes of two closely related lineages of the louse Polyplax serrata with different host specificities.</title>
        <authorList>
            <person name="Martinu J."/>
            <person name="Tarabai H."/>
            <person name="Stefka J."/>
            <person name="Hypsa V."/>
        </authorList>
    </citation>
    <scope>NUCLEOTIDE SEQUENCE [LARGE SCALE GENOMIC DNA]</scope>
    <source>
        <strain evidence="10">HR10_N</strain>
    </source>
</reference>
<organism evidence="10 11">
    <name type="scientific">Polyplax serrata</name>
    <name type="common">Common mouse louse</name>
    <dbReference type="NCBI Taxonomy" id="468196"/>
    <lineage>
        <taxon>Eukaryota</taxon>
        <taxon>Metazoa</taxon>
        <taxon>Ecdysozoa</taxon>
        <taxon>Arthropoda</taxon>
        <taxon>Hexapoda</taxon>
        <taxon>Insecta</taxon>
        <taxon>Pterygota</taxon>
        <taxon>Neoptera</taxon>
        <taxon>Paraneoptera</taxon>
        <taxon>Psocodea</taxon>
        <taxon>Troctomorpha</taxon>
        <taxon>Phthiraptera</taxon>
        <taxon>Anoplura</taxon>
        <taxon>Polyplacidae</taxon>
        <taxon>Polyplax</taxon>
    </lineage>
</organism>
<name>A0AAN8P431_POLSC</name>
<protein>
    <recommendedName>
        <fullName evidence="6">Cilia- and flagella-associated protein 91</fullName>
    </recommendedName>
</protein>
<evidence type="ECO:0000256" key="1">
    <source>
        <dbReference type="ARBA" id="ARBA00004430"/>
    </source>
</evidence>
<evidence type="ECO:0000256" key="3">
    <source>
        <dbReference type="ARBA" id="ARBA00023212"/>
    </source>
</evidence>
<dbReference type="GO" id="GO:0005930">
    <property type="term" value="C:axoneme"/>
    <property type="evidence" value="ECO:0007669"/>
    <property type="project" value="UniProtKB-SubCell"/>
</dbReference>
<evidence type="ECO:0000313" key="10">
    <source>
        <dbReference type="EMBL" id="KAK6636668.1"/>
    </source>
</evidence>
<comment type="caution">
    <text evidence="10">The sequence shown here is derived from an EMBL/GenBank/DDBJ whole genome shotgun (WGS) entry which is preliminary data.</text>
</comment>
<evidence type="ECO:0000313" key="11">
    <source>
        <dbReference type="Proteomes" id="UP001372834"/>
    </source>
</evidence>
<evidence type="ECO:0000256" key="7">
    <source>
        <dbReference type="SAM" id="Coils"/>
    </source>
</evidence>
<accession>A0AAN8P431</accession>
<keyword evidence="4" id="KW-0966">Cell projection</keyword>
<dbReference type="AlphaFoldDB" id="A0AAN8P431"/>
<feature type="coiled-coil region" evidence="7">
    <location>
        <begin position="475"/>
        <end position="502"/>
    </location>
</feature>
<keyword evidence="3" id="KW-0206">Cytoskeleton</keyword>
<dbReference type="InterPro" id="IPR032840">
    <property type="entry name" value="CFAP91_dom"/>
</dbReference>
<feature type="domain" description="CFAP91" evidence="9">
    <location>
        <begin position="59"/>
        <end position="211"/>
    </location>
</feature>
<proteinExistence type="inferred from homology"/>
<evidence type="ECO:0000256" key="6">
    <source>
        <dbReference type="ARBA" id="ARBA00029555"/>
    </source>
</evidence>
<comment type="subcellular location">
    <subcellularLocation>
        <location evidence="1">Cytoplasm</location>
        <location evidence="1">Cytoskeleton</location>
        <location evidence="1">Cilium axoneme</location>
    </subcellularLocation>
</comment>
<dbReference type="InterPro" id="IPR026720">
    <property type="entry name" value="CFAP91"/>
</dbReference>
<dbReference type="Proteomes" id="UP001372834">
    <property type="component" value="Unassembled WGS sequence"/>
</dbReference>
<dbReference type="Pfam" id="PF14738">
    <property type="entry name" value="CFAP91"/>
    <property type="match status" value="1"/>
</dbReference>
<evidence type="ECO:0000259" key="9">
    <source>
        <dbReference type="Pfam" id="PF14738"/>
    </source>
</evidence>
<comment type="similarity">
    <text evidence="5">Belongs to the CFAP91 family.</text>
</comment>
<feature type="region of interest" description="Disordered" evidence="8">
    <location>
        <begin position="674"/>
        <end position="695"/>
    </location>
</feature>
<sequence>MSRCRSNKQPYPIYTTVLCGNSIPTHVGYRPRVPEYVMDLLSSYPKPETPPGTMKAKLIQTMFRDSEAQTDPYVVDIAEGVNKGLEILTLGWLSWNHGLPAGINEIQTIERARQKRAWEAALPLPFDNNTKEIRKMIIEAIEINEWNYREQVIAAMCSLRMELAQKLLMEKRTESKLKYEIRLNKYIEIKKEEKYKKIHKLRSNFNRELRKLTCTRKKINKKYHRWDIIRQFTDKTSEMFAPQLRFGENPRHWHEKIPERCKFWAAFNKIEIMHHTLADIPTVLLPAFDYHKKALPRINTSDLCVRSTKWTEQNLEVLHEDLRSIRFKRNKSTEPCYLKKRVKAFGNDSETPTVTGISDEEETSFQACLFLQKTIKGRAIQAVMFEGRVKCQELIEELKSTHALQGHLEDANGQARRRIYGLQRQAEMHHLHEKKKNEILSALEGKTTGDMLDFLSKELLRLQNERMTHAMALMADQERHKREAAEAGRRQLEEQRRREHDEMYKQVVKMYQNTVHSYLDDIFIKNRMWLAQREAREYVNKMAKKIDEAAVASNLLPTFTCTDDLREEEIIADLIHNFALPEVEKQMVRKRLKDKQRNYLKVCHDEVFMNIEKLVQGARTSTGELIPLPRAGKHKIPPQVRVKYRQLKRMHESSSSTDSATSKSSMESIINEQFLIPENVTKPQPPKVPDKEIWSSGFSKQDVILENGESDVQN</sequence>